<reference evidence="4" key="1">
    <citation type="journal article" date="2020" name="mSystems">
        <title>Genome- and Community-Level Interaction Insights into Carbon Utilization and Element Cycling Functions of Hydrothermarchaeota in Hydrothermal Sediment.</title>
        <authorList>
            <person name="Zhou Z."/>
            <person name="Liu Y."/>
            <person name="Xu W."/>
            <person name="Pan J."/>
            <person name="Luo Z.H."/>
            <person name="Li M."/>
        </authorList>
    </citation>
    <scope>NUCLEOTIDE SEQUENCE [LARGE SCALE GENOMIC DNA]</scope>
    <source>
        <strain evidence="4">SpSt-776</strain>
    </source>
</reference>
<dbReference type="GO" id="GO:0016151">
    <property type="term" value="F:nickel cation binding"/>
    <property type="evidence" value="ECO:0007669"/>
    <property type="project" value="InterPro"/>
</dbReference>
<dbReference type="GO" id="GO:0051604">
    <property type="term" value="P:protein maturation"/>
    <property type="evidence" value="ECO:0007669"/>
    <property type="project" value="InterPro"/>
</dbReference>
<keyword evidence="2" id="KW-0479">Metal-binding</keyword>
<accession>A0A7C3WU06</accession>
<organism evidence="4">
    <name type="scientific">Desulfobacca acetoxidans</name>
    <dbReference type="NCBI Taxonomy" id="60893"/>
    <lineage>
        <taxon>Bacteria</taxon>
        <taxon>Pseudomonadati</taxon>
        <taxon>Thermodesulfobacteriota</taxon>
        <taxon>Desulfobaccia</taxon>
        <taxon>Desulfobaccales</taxon>
        <taxon>Desulfobaccaceae</taxon>
        <taxon>Desulfobacca</taxon>
    </lineage>
</organism>
<dbReference type="InterPro" id="IPR000688">
    <property type="entry name" value="HypA/HybF"/>
</dbReference>
<name>A0A7C3WU06_9BACT</name>
<dbReference type="AlphaFoldDB" id="A0A7C3WU06"/>
<evidence type="ECO:0000256" key="1">
    <source>
        <dbReference type="ARBA" id="ARBA00022596"/>
    </source>
</evidence>
<dbReference type="Gene3D" id="3.30.2320.80">
    <property type="match status" value="1"/>
</dbReference>
<evidence type="ECO:0000256" key="2">
    <source>
        <dbReference type="ARBA" id="ARBA00022723"/>
    </source>
</evidence>
<proteinExistence type="predicted"/>
<dbReference type="Pfam" id="PF01155">
    <property type="entry name" value="HypA"/>
    <property type="match status" value="1"/>
</dbReference>
<keyword evidence="3" id="KW-0862">Zinc</keyword>
<dbReference type="PANTHER" id="PTHR34535">
    <property type="entry name" value="HYDROGENASE MATURATION FACTOR HYPA"/>
    <property type="match status" value="1"/>
</dbReference>
<dbReference type="EMBL" id="DTHB01000053">
    <property type="protein sequence ID" value="HGB15337.1"/>
    <property type="molecule type" value="Genomic_DNA"/>
</dbReference>
<dbReference type="PANTHER" id="PTHR34535:SF3">
    <property type="entry name" value="HYDROGENASE MATURATION FACTOR HYPA"/>
    <property type="match status" value="1"/>
</dbReference>
<dbReference type="GO" id="GO:0008270">
    <property type="term" value="F:zinc ion binding"/>
    <property type="evidence" value="ECO:0007669"/>
    <property type="project" value="TreeGrafter"/>
</dbReference>
<dbReference type="PIRSF" id="PIRSF004761">
    <property type="entry name" value="Hydrgn_mat_HypA"/>
    <property type="match status" value="1"/>
</dbReference>
<evidence type="ECO:0000256" key="3">
    <source>
        <dbReference type="ARBA" id="ARBA00022833"/>
    </source>
</evidence>
<keyword evidence="1" id="KW-0533">Nickel</keyword>
<protein>
    <submittedName>
        <fullName evidence="4">Hydrogenase maturation nickel metallochaperone HypA</fullName>
    </submittedName>
</protein>
<comment type="caution">
    <text evidence="4">The sequence shown here is derived from an EMBL/GenBank/DDBJ whole genome shotgun (WGS) entry which is preliminary data.</text>
</comment>
<gene>
    <name evidence="4" type="ORF">ENV62_08900</name>
</gene>
<sequence length="128" mass="13979">MHEYRFMQAILEAILARISENTSEVKVKEVALTVGAFEVHSEAAARQAFQVLAQGTVLENSRLTLTIIPPRCECWACGFANLVPWESRGQPDLLPVAECPRCGMPMRLTGGRGVEAIELVLADPAESV</sequence>
<evidence type="ECO:0000313" key="4">
    <source>
        <dbReference type="EMBL" id="HGB15337.1"/>
    </source>
</evidence>